<feature type="transmembrane region" description="Helical" evidence="1">
    <location>
        <begin position="6"/>
        <end position="23"/>
    </location>
</feature>
<comment type="caution">
    <text evidence="2">The sequence shown here is derived from an EMBL/GenBank/DDBJ whole genome shotgun (WGS) entry which is preliminary data.</text>
</comment>
<proteinExistence type="predicted"/>
<accession>A0A2S4HHB3</accession>
<organism evidence="2 3">
    <name type="scientific">Zhongshania marina</name>
    <dbReference type="NCBI Taxonomy" id="2304603"/>
    <lineage>
        <taxon>Bacteria</taxon>
        <taxon>Pseudomonadati</taxon>
        <taxon>Pseudomonadota</taxon>
        <taxon>Gammaproteobacteria</taxon>
        <taxon>Cellvibrionales</taxon>
        <taxon>Spongiibacteraceae</taxon>
        <taxon>Zhongshania</taxon>
    </lineage>
</organism>
<gene>
    <name evidence="2" type="ORF">C0068_07045</name>
</gene>
<protein>
    <submittedName>
        <fullName evidence="2">Uncharacterized protein</fullName>
    </submittedName>
</protein>
<dbReference type="EMBL" id="PQGG01000016">
    <property type="protein sequence ID" value="POP53392.1"/>
    <property type="molecule type" value="Genomic_DNA"/>
</dbReference>
<dbReference type="Proteomes" id="UP000237222">
    <property type="component" value="Unassembled WGS sequence"/>
</dbReference>
<keyword evidence="1" id="KW-0812">Transmembrane</keyword>
<dbReference type="RefSeq" id="WP_103683787.1">
    <property type="nucleotide sequence ID" value="NZ_PQGG01000016.1"/>
</dbReference>
<dbReference type="AlphaFoldDB" id="A0A2S4HHB3"/>
<dbReference type="OrthoDB" id="5737032at2"/>
<reference evidence="2" key="1">
    <citation type="submission" date="2018-01" db="EMBL/GenBank/DDBJ databases">
        <authorList>
            <person name="Yu X.-D."/>
        </authorList>
    </citation>
    <scope>NUCLEOTIDE SEQUENCE</scope>
    <source>
        <strain evidence="2">ZX-21</strain>
    </source>
</reference>
<evidence type="ECO:0000313" key="2">
    <source>
        <dbReference type="EMBL" id="POP53392.1"/>
    </source>
</evidence>
<evidence type="ECO:0000313" key="3">
    <source>
        <dbReference type="Proteomes" id="UP000237222"/>
    </source>
</evidence>
<keyword evidence="1" id="KW-1133">Transmembrane helix</keyword>
<keyword evidence="1" id="KW-0472">Membrane</keyword>
<evidence type="ECO:0000256" key="1">
    <source>
        <dbReference type="SAM" id="Phobius"/>
    </source>
</evidence>
<name>A0A2S4HHB3_9GAMM</name>
<sequence>MRNITLNVFVISGLLGFGGLYYYSGEVEEHYKTNANRYLKASLEKISSWEVADLKSELGKETLSEVSDQQLQELTASYRHLGAFTGMDEPVFSRLSGALSILNHPPKLSYSSNVRFEHGSAIMTATLTLENQHFKYYNLNLGAPANN</sequence>